<dbReference type="InterPro" id="IPR044537">
    <property type="entry name" value="Rip2-like"/>
</dbReference>
<feature type="transmembrane region" description="Helical" evidence="13">
    <location>
        <begin position="83"/>
        <end position="107"/>
    </location>
</feature>
<evidence type="ECO:0000256" key="7">
    <source>
        <dbReference type="ARBA" id="ARBA00022723"/>
    </source>
</evidence>
<evidence type="ECO:0000256" key="11">
    <source>
        <dbReference type="ARBA" id="ARBA00023049"/>
    </source>
</evidence>
<keyword evidence="9" id="KW-0862">Zinc</keyword>
<comment type="subcellular location">
    <subcellularLocation>
        <location evidence="2">Cell membrane</location>
        <topology evidence="2">Multi-pass membrane protein</topology>
    </subcellularLocation>
</comment>
<dbReference type="InterPro" id="IPR008915">
    <property type="entry name" value="Peptidase_M50"/>
</dbReference>
<keyword evidence="6 13" id="KW-0812">Transmembrane</keyword>
<dbReference type="PANTHER" id="PTHR35864">
    <property type="entry name" value="ZINC METALLOPROTEASE MJ0611-RELATED"/>
    <property type="match status" value="1"/>
</dbReference>
<comment type="similarity">
    <text evidence="3">Belongs to the peptidase M50B family.</text>
</comment>
<keyword evidence="5 15" id="KW-0645">Protease</keyword>
<dbReference type="PANTHER" id="PTHR35864:SF1">
    <property type="entry name" value="ZINC METALLOPROTEASE YWHC-RELATED"/>
    <property type="match status" value="1"/>
</dbReference>
<evidence type="ECO:0000313" key="16">
    <source>
        <dbReference type="Proteomes" id="UP000269544"/>
    </source>
</evidence>
<evidence type="ECO:0000256" key="9">
    <source>
        <dbReference type="ARBA" id="ARBA00022833"/>
    </source>
</evidence>
<evidence type="ECO:0000313" key="15">
    <source>
        <dbReference type="EMBL" id="VEJ35551.1"/>
    </source>
</evidence>
<reference evidence="15 16" key="1">
    <citation type="submission" date="2018-12" db="EMBL/GenBank/DDBJ databases">
        <authorList>
            <consortium name="Pathogen Informatics"/>
        </authorList>
    </citation>
    <scope>NUCLEOTIDE SEQUENCE [LARGE SCALE GENOMIC DNA]</scope>
    <source>
        <strain evidence="15 16">NCTC13079</strain>
    </source>
</reference>
<keyword evidence="16" id="KW-1185">Reference proteome</keyword>
<evidence type="ECO:0000256" key="10">
    <source>
        <dbReference type="ARBA" id="ARBA00022989"/>
    </source>
</evidence>
<feature type="transmembrane region" description="Helical" evidence="13">
    <location>
        <begin position="113"/>
        <end position="135"/>
    </location>
</feature>
<evidence type="ECO:0000256" key="12">
    <source>
        <dbReference type="ARBA" id="ARBA00023136"/>
    </source>
</evidence>
<keyword evidence="7" id="KW-0479">Metal-binding</keyword>
<evidence type="ECO:0000256" key="13">
    <source>
        <dbReference type="SAM" id="Phobius"/>
    </source>
</evidence>
<evidence type="ECO:0000256" key="4">
    <source>
        <dbReference type="ARBA" id="ARBA00022475"/>
    </source>
</evidence>
<dbReference type="Proteomes" id="UP000269544">
    <property type="component" value="Chromosome"/>
</dbReference>
<gene>
    <name evidence="15" type="ORF">NCTC13079_00746</name>
</gene>
<evidence type="ECO:0000259" key="14">
    <source>
        <dbReference type="Pfam" id="PF02163"/>
    </source>
</evidence>
<evidence type="ECO:0000256" key="2">
    <source>
        <dbReference type="ARBA" id="ARBA00004651"/>
    </source>
</evidence>
<feature type="domain" description="Peptidase M50" evidence="14">
    <location>
        <begin position="114"/>
        <end position="152"/>
    </location>
</feature>
<dbReference type="AlphaFoldDB" id="A0A3S4YPE3"/>
<sequence>MDISVWIWSIPALVIAIVGHEVGHGYVSYLLGDETAKRDGRLSLNPLDHIDPMGLLFMIVFRFGWAKAVPINPSRYKNRRQGMILVSLAGVGVNFVFALISAVFLWWTSRAGYAISNFFFHSLWYNTMLGVFNLVPLPPLDGSKVLASLLPRDMEYAFYRYERYFYILLFVGVITGVISRVIGPIIYALMDVFLRFGESIGSVFLY</sequence>
<keyword evidence="12 13" id="KW-0472">Membrane</keyword>
<evidence type="ECO:0000256" key="3">
    <source>
        <dbReference type="ARBA" id="ARBA00007931"/>
    </source>
</evidence>
<dbReference type="CDD" id="cd06158">
    <property type="entry name" value="S2P-M50_like_1"/>
    <property type="match status" value="1"/>
</dbReference>
<evidence type="ECO:0000256" key="1">
    <source>
        <dbReference type="ARBA" id="ARBA00001947"/>
    </source>
</evidence>
<dbReference type="OrthoDB" id="9800627at2"/>
<evidence type="ECO:0000256" key="5">
    <source>
        <dbReference type="ARBA" id="ARBA00022670"/>
    </source>
</evidence>
<organism evidence="15 16">
    <name type="scientific">Aedoeadaptatus ivorii</name>
    <dbReference type="NCBI Taxonomy" id="54006"/>
    <lineage>
        <taxon>Bacteria</taxon>
        <taxon>Bacillati</taxon>
        <taxon>Bacillota</taxon>
        <taxon>Tissierellia</taxon>
        <taxon>Tissierellales</taxon>
        <taxon>Peptoniphilaceae</taxon>
        <taxon>Aedoeadaptatus</taxon>
    </lineage>
</organism>
<name>A0A3S4YPE3_9FIRM</name>
<dbReference type="Pfam" id="PF02163">
    <property type="entry name" value="Peptidase_M50"/>
    <property type="match status" value="1"/>
</dbReference>
<feature type="transmembrane region" description="Helical" evidence="13">
    <location>
        <begin position="12"/>
        <end position="32"/>
    </location>
</feature>
<proteinExistence type="inferred from homology"/>
<comment type="cofactor">
    <cofactor evidence="1">
        <name>Zn(2+)</name>
        <dbReference type="ChEBI" id="CHEBI:29105"/>
    </cofactor>
</comment>
<keyword evidence="4" id="KW-1003">Cell membrane</keyword>
<dbReference type="InterPro" id="IPR052348">
    <property type="entry name" value="Metallopeptidase_M50B"/>
</dbReference>
<evidence type="ECO:0000256" key="8">
    <source>
        <dbReference type="ARBA" id="ARBA00022801"/>
    </source>
</evidence>
<feature type="transmembrane region" description="Helical" evidence="13">
    <location>
        <begin position="164"/>
        <end position="189"/>
    </location>
</feature>
<dbReference type="EMBL" id="LR134523">
    <property type="protein sequence ID" value="VEJ35551.1"/>
    <property type="molecule type" value="Genomic_DNA"/>
</dbReference>
<protein>
    <submittedName>
        <fullName evidence="15">Zn-dependent proteases</fullName>
    </submittedName>
</protein>
<accession>A0A3S4YPE3</accession>
<dbReference type="GO" id="GO:0005886">
    <property type="term" value="C:plasma membrane"/>
    <property type="evidence" value="ECO:0007669"/>
    <property type="project" value="UniProtKB-SubCell"/>
</dbReference>
<dbReference type="GO" id="GO:0008237">
    <property type="term" value="F:metallopeptidase activity"/>
    <property type="evidence" value="ECO:0007669"/>
    <property type="project" value="UniProtKB-KW"/>
</dbReference>
<evidence type="ECO:0000256" key="6">
    <source>
        <dbReference type="ARBA" id="ARBA00022692"/>
    </source>
</evidence>
<dbReference type="KEGG" id="piv:NCTC13079_00746"/>
<keyword evidence="11" id="KW-0482">Metalloprotease</keyword>
<keyword evidence="10 13" id="KW-1133">Transmembrane helix</keyword>
<dbReference type="RefSeq" id="WP_126465344.1">
    <property type="nucleotide sequence ID" value="NZ_LR134523.1"/>
</dbReference>
<dbReference type="GO" id="GO:0046872">
    <property type="term" value="F:metal ion binding"/>
    <property type="evidence" value="ECO:0007669"/>
    <property type="project" value="UniProtKB-KW"/>
</dbReference>
<dbReference type="GO" id="GO:0006508">
    <property type="term" value="P:proteolysis"/>
    <property type="evidence" value="ECO:0007669"/>
    <property type="project" value="UniProtKB-KW"/>
</dbReference>
<keyword evidence="8" id="KW-0378">Hydrolase</keyword>
<feature type="transmembrane region" description="Helical" evidence="13">
    <location>
        <begin position="52"/>
        <end position="71"/>
    </location>
</feature>